<feature type="chain" id="PRO_5045243599" description="DUF7580 domain-containing protein" evidence="1">
    <location>
        <begin position="28"/>
        <end position="565"/>
    </location>
</feature>
<feature type="domain" description="DUF7580" evidence="2">
    <location>
        <begin position="184"/>
        <end position="557"/>
    </location>
</feature>
<protein>
    <recommendedName>
        <fullName evidence="2">DUF7580 domain-containing protein</fullName>
    </recommendedName>
</protein>
<keyword evidence="4" id="KW-1185">Reference proteome</keyword>
<feature type="signal peptide" evidence="1">
    <location>
        <begin position="1"/>
        <end position="27"/>
    </location>
</feature>
<dbReference type="Proteomes" id="UP001610334">
    <property type="component" value="Unassembled WGS sequence"/>
</dbReference>
<evidence type="ECO:0000256" key="1">
    <source>
        <dbReference type="SAM" id="SignalP"/>
    </source>
</evidence>
<evidence type="ECO:0000313" key="4">
    <source>
        <dbReference type="Proteomes" id="UP001610334"/>
    </source>
</evidence>
<accession>A0ABR4HG29</accession>
<name>A0ABR4HG29_9EURO</name>
<dbReference type="PANTHER" id="PTHR35186:SF4">
    <property type="entry name" value="PRION-INHIBITION AND PROPAGATION HELO DOMAIN-CONTAINING PROTEIN"/>
    <property type="match status" value="1"/>
</dbReference>
<reference evidence="3 4" key="1">
    <citation type="submission" date="2024-07" db="EMBL/GenBank/DDBJ databases">
        <title>Section-level genome sequencing and comparative genomics of Aspergillus sections Usti and Cavernicolus.</title>
        <authorList>
            <consortium name="Lawrence Berkeley National Laboratory"/>
            <person name="Nybo J.L."/>
            <person name="Vesth T.C."/>
            <person name="Theobald S."/>
            <person name="Frisvad J.C."/>
            <person name="Larsen T.O."/>
            <person name="Kjaerboelling I."/>
            <person name="Rothschild-Mancinelli K."/>
            <person name="Lyhne E.K."/>
            <person name="Kogle M.E."/>
            <person name="Barry K."/>
            <person name="Clum A."/>
            <person name="Na H."/>
            <person name="Ledsgaard L."/>
            <person name="Lin J."/>
            <person name="Lipzen A."/>
            <person name="Kuo A."/>
            <person name="Riley R."/>
            <person name="Mondo S."/>
            <person name="Labutti K."/>
            <person name="Haridas S."/>
            <person name="Pangalinan J."/>
            <person name="Salamov A.A."/>
            <person name="Simmons B.A."/>
            <person name="Magnuson J.K."/>
            <person name="Chen J."/>
            <person name="Drula E."/>
            <person name="Henrissat B."/>
            <person name="Wiebenga A."/>
            <person name="Lubbers R.J."/>
            <person name="Gomes A.C."/>
            <person name="Makela M.R."/>
            <person name="Stajich J."/>
            <person name="Grigoriev I.V."/>
            <person name="Mortensen U.H."/>
            <person name="De Vries R.P."/>
            <person name="Baker S.E."/>
            <person name="Andersen M.R."/>
        </authorList>
    </citation>
    <scope>NUCLEOTIDE SEQUENCE [LARGE SCALE GENOMIC DNA]</scope>
    <source>
        <strain evidence="3 4">CBS 588.65</strain>
    </source>
</reference>
<gene>
    <name evidence="3" type="ORF">BJX63DRAFT_199153</name>
</gene>
<sequence>MSGVEVAGLVLAILPLVVNQLDNYARGLETLRTLRRYRWELEGYSSTLSAQYAIFLNTIEIFLQEIVDDHDERSELISNPEGPAWKRAHFQRALIDKLGRDHHAFISTISGLCALLKQLSDKLDRSAPGYLKFRKILSKSVYEDILNKIDKANQILITITEQSHRLDLIRRLKPRLRKGLKRHREGRRHARALYDILVSGQGWKCPCRGDHTVCFRLDANTIRRLHTVDQSSKTCFLMMLSMSNKTQLLHSQTLWQEVEFQAELVEESVPANLTDAAKVSVVAQGKSKVQFATPSPTTVCVESAHKAPTHSLAIGDLCSTLGGAKAPDPSLGYETVGHMLNQTSDARYNMRLLRNITEDFNLYSLWGILSSQSAIDALTPIQGSVEVSRQDRLYLAAVLACSILQIHGSWLKQGWGTKDVFFAQDPQRGSTQFDHPYLVWPVVGTKAHQDSSIAGRQRVQNEILLPLAIALIELSLGRTIHSLYRVEDEAPDESQISFNTASRVLKNVYCESGSNYGDVVKECLYWSRSKGECFEDPQFDESVFDIVVTPLLKDLDYFEGVVPMR</sequence>
<dbReference type="Pfam" id="PF24476">
    <property type="entry name" value="DUF7580"/>
    <property type="match status" value="1"/>
</dbReference>
<keyword evidence="1" id="KW-0732">Signal</keyword>
<organism evidence="3 4">
    <name type="scientific">Aspergillus granulosus</name>
    <dbReference type="NCBI Taxonomy" id="176169"/>
    <lineage>
        <taxon>Eukaryota</taxon>
        <taxon>Fungi</taxon>
        <taxon>Dikarya</taxon>
        <taxon>Ascomycota</taxon>
        <taxon>Pezizomycotina</taxon>
        <taxon>Eurotiomycetes</taxon>
        <taxon>Eurotiomycetidae</taxon>
        <taxon>Eurotiales</taxon>
        <taxon>Aspergillaceae</taxon>
        <taxon>Aspergillus</taxon>
        <taxon>Aspergillus subgen. Nidulantes</taxon>
    </lineage>
</organism>
<dbReference type="InterPro" id="IPR056002">
    <property type="entry name" value="DUF7580"/>
</dbReference>
<evidence type="ECO:0000259" key="2">
    <source>
        <dbReference type="Pfam" id="PF24476"/>
    </source>
</evidence>
<dbReference type="PANTHER" id="PTHR35186">
    <property type="entry name" value="ANK_REP_REGION DOMAIN-CONTAINING PROTEIN"/>
    <property type="match status" value="1"/>
</dbReference>
<proteinExistence type="predicted"/>
<dbReference type="EMBL" id="JBFXLT010000033">
    <property type="protein sequence ID" value="KAL2814446.1"/>
    <property type="molecule type" value="Genomic_DNA"/>
</dbReference>
<comment type="caution">
    <text evidence="3">The sequence shown here is derived from an EMBL/GenBank/DDBJ whole genome shotgun (WGS) entry which is preliminary data.</text>
</comment>
<evidence type="ECO:0000313" key="3">
    <source>
        <dbReference type="EMBL" id="KAL2814446.1"/>
    </source>
</evidence>